<name>A0A371BX82_YARLL</name>
<dbReference type="Proteomes" id="UP000256601">
    <property type="component" value="Unassembled WGS sequence"/>
</dbReference>
<dbReference type="AlphaFoldDB" id="A0A371BX82"/>
<dbReference type="EMBL" id="KZ859173">
    <property type="protein sequence ID" value="RDW22686.1"/>
    <property type="molecule type" value="Genomic_DNA"/>
</dbReference>
<protein>
    <submittedName>
        <fullName evidence="1">Uncharacterized protein</fullName>
    </submittedName>
</protein>
<proteinExistence type="predicted"/>
<evidence type="ECO:0000313" key="1">
    <source>
        <dbReference type="EMBL" id="RDW22686.1"/>
    </source>
</evidence>
<accession>A0A371BX82</accession>
<reference evidence="1 2" key="1">
    <citation type="submission" date="2018-07" db="EMBL/GenBank/DDBJ databases">
        <title>Draft Genome Assemblies for Five Robust Yarrowia lipolytica Strains Exhibiting High Lipid Production and Pentose Sugar Utilization and Sugar Alcohol Secretion from Undetoxified Lignocellulosic Biomass Hydrolysates.</title>
        <authorList>
            <consortium name="DOE Joint Genome Institute"/>
            <person name="Walker C."/>
            <person name="Ryu S."/>
            <person name="Na H."/>
            <person name="Zane M."/>
            <person name="LaButti K."/>
            <person name="Lipzen A."/>
            <person name="Haridas S."/>
            <person name="Barry K."/>
            <person name="Grigoriev I.V."/>
            <person name="Quarterman J."/>
            <person name="Slininger P."/>
            <person name="Dien B."/>
            <person name="Trinh C.T."/>
        </authorList>
    </citation>
    <scope>NUCLEOTIDE SEQUENCE [LARGE SCALE GENOMIC DNA]</scope>
    <source>
        <strain evidence="1 2">YB392</strain>
    </source>
</reference>
<evidence type="ECO:0000313" key="2">
    <source>
        <dbReference type="Proteomes" id="UP000256601"/>
    </source>
</evidence>
<gene>
    <name evidence="1" type="ORF">B0I71DRAFT_23206</name>
</gene>
<sequence>MTTQPIFLLLLSLEPPPSQPLSKVKGILLPVANPTIDHSLLHLRDSSNQPTPLFQLPSWLLFQEEKRSSNIERGPRLWLPTGIPGGQEQHQITNILNRFNAILDLVSSSSC</sequence>
<organism evidence="1 2">
    <name type="scientific">Yarrowia lipolytica</name>
    <name type="common">Candida lipolytica</name>
    <dbReference type="NCBI Taxonomy" id="4952"/>
    <lineage>
        <taxon>Eukaryota</taxon>
        <taxon>Fungi</taxon>
        <taxon>Dikarya</taxon>
        <taxon>Ascomycota</taxon>
        <taxon>Saccharomycotina</taxon>
        <taxon>Dipodascomycetes</taxon>
        <taxon>Dipodascales</taxon>
        <taxon>Dipodascales incertae sedis</taxon>
        <taxon>Yarrowia</taxon>
    </lineage>
</organism>